<evidence type="ECO:0000259" key="8">
    <source>
        <dbReference type="Pfam" id="PF03443"/>
    </source>
</evidence>
<name>A0A922N268_9PLEO</name>
<dbReference type="CDD" id="cd21175">
    <property type="entry name" value="LPMO_AA9"/>
    <property type="match status" value="1"/>
</dbReference>
<dbReference type="GO" id="GO:0008810">
    <property type="term" value="F:cellulase activity"/>
    <property type="evidence" value="ECO:0007669"/>
    <property type="project" value="UniProtKB-UniRule"/>
</dbReference>
<keyword evidence="5" id="KW-0136">Cellulose degradation</keyword>
<dbReference type="GO" id="GO:0030248">
    <property type="term" value="F:cellulose binding"/>
    <property type="evidence" value="ECO:0007669"/>
    <property type="project" value="UniProtKB-UniRule"/>
</dbReference>
<dbReference type="Gene3D" id="2.70.50.70">
    <property type="match status" value="1"/>
</dbReference>
<comment type="catalytic activity">
    <reaction evidence="5">
        <text>[(1-&gt;4)-beta-D-glucosyl]n+m + reduced acceptor + O2 = 4-dehydro-beta-D-glucosyl-[(1-&gt;4)-beta-D-glucosyl]n-1 + [(1-&gt;4)-beta-D-glucosyl]m + acceptor + H2O.</text>
        <dbReference type="EC" id="1.14.99.56"/>
    </reaction>
</comment>
<dbReference type="InterPro" id="IPR049892">
    <property type="entry name" value="AA9"/>
</dbReference>
<dbReference type="OrthoDB" id="4849160at2759"/>
<sequence>MLFSNFFLPTALLAAQAAAHGAVTSYVIDGVTYPGYEGFSPASSPKTIQRQWPDYNPTMSVNDKKVMCNGGTSADLSAKVAAGGKIRALWKQWTHEQGPVMVWMYKCAGDFKSCDGSGKKWFKIDQQGMTAPPLSGRNWGTAFVLKNLYWESTVPASLAPGNYLVRHELLALHQAKTPQFYAECAQIVVTGSGTKTPDGDYLANIPGILGLEFLIHALRERILAQSSEIQKLALELKTLKQKMEEQQKDRDGAFTTYEIVQHAEKEEAEEENEEANERKSTPDPFDILDDWESLENESDFSQECYTPESDTPAPFSAVNSKPDSLAHITECIQQFLLSRGRPDNGVAVDLAFLYKHG</sequence>
<accession>A0A922N268</accession>
<dbReference type="Proteomes" id="UP000249757">
    <property type="component" value="Unassembled WGS sequence"/>
</dbReference>
<dbReference type="EMBL" id="NRDI02000027">
    <property type="protein sequence ID" value="KAI1508283.1"/>
    <property type="molecule type" value="Genomic_DNA"/>
</dbReference>
<evidence type="ECO:0000256" key="7">
    <source>
        <dbReference type="SAM" id="SignalP"/>
    </source>
</evidence>
<dbReference type="GO" id="GO:0030245">
    <property type="term" value="P:cellulose catabolic process"/>
    <property type="evidence" value="ECO:0007669"/>
    <property type="project" value="UniProtKB-UniRule"/>
</dbReference>
<comment type="subcellular location">
    <subcellularLocation>
        <location evidence="2 5">Secreted</location>
    </subcellularLocation>
</comment>
<reference evidence="10" key="1">
    <citation type="journal article" date="2022" name="Microb. Genom.">
        <title>A global pangenome for the wheat fungal pathogen Pyrenophora tritici-repentis and prediction of effector protein structural homology.</title>
        <authorList>
            <person name="Moolhuijzen P.M."/>
            <person name="See P.T."/>
            <person name="Shi G."/>
            <person name="Powell H.R."/>
            <person name="Cockram J."/>
            <person name="Jorgensen L.N."/>
            <person name="Benslimane H."/>
            <person name="Strelkov S.E."/>
            <person name="Turner J."/>
            <person name="Liu Z."/>
            <person name="Moffat C.S."/>
        </authorList>
    </citation>
    <scope>NUCLEOTIDE SEQUENCE [LARGE SCALE GENOMIC DNA]</scope>
</reference>
<evidence type="ECO:0000256" key="3">
    <source>
        <dbReference type="ARBA" id="ARBA00022525"/>
    </source>
</evidence>
<gene>
    <name evidence="9" type="ORF">Ptr86124_012771</name>
</gene>
<protein>
    <recommendedName>
        <fullName evidence="5">AA9 family lytic polysaccharide monooxygenase</fullName>
        <ecNumber evidence="5">1.14.99.56</ecNumber>
    </recommendedName>
    <alternativeName>
        <fullName evidence="5">Endo-beta-1,4-glucanase</fullName>
    </alternativeName>
    <alternativeName>
        <fullName evidence="5">Glycosyl hydrolase 61 family protein</fullName>
    </alternativeName>
</protein>
<proteinExistence type="predicted"/>
<comment type="domain">
    <text evidence="5">Has a modular structure: an endo-beta-1,4-glucanase catalytic module at the N-terminus, a linker rich in serines and threonines, and a C-terminal carbohydrate-binding module (CBM).</text>
</comment>
<evidence type="ECO:0000256" key="4">
    <source>
        <dbReference type="ARBA" id="ARBA00023157"/>
    </source>
</evidence>
<dbReference type="EC" id="1.14.99.56" evidence="5"/>
<feature type="region of interest" description="Disordered" evidence="6">
    <location>
        <begin position="264"/>
        <end position="288"/>
    </location>
</feature>
<dbReference type="PANTHER" id="PTHR33353">
    <property type="entry name" value="PUTATIVE (AFU_ORTHOLOGUE AFUA_1G12560)-RELATED"/>
    <property type="match status" value="1"/>
</dbReference>
<evidence type="ECO:0000313" key="10">
    <source>
        <dbReference type="Proteomes" id="UP000249757"/>
    </source>
</evidence>
<evidence type="ECO:0000256" key="6">
    <source>
        <dbReference type="SAM" id="MobiDB-lite"/>
    </source>
</evidence>
<keyword evidence="3 5" id="KW-0964">Secreted</keyword>
<keyword evidence="5" id="KW-0119">Carbohydrate metabolism</keyword>
<evidence type="ECO:0000256" key="5">
    <source>
        <dbReference type="RuleBase" id="RU368122"/>
    </source>
</evidence>
<keyword evidence="5" id="KW-0624">Polysaccharide degradation</keyword>
<dbReference type="Pfam" id="PF03443">
    <property type="entry name" value="AA9"/>
    <property type="match status" value="1"/>
</dbReference>
<feature type="domain" description="Auxiliary Activity family 9 catalytic" evidence="8">
    <location>
        <begin position="20"/>
        <end position="208"/>
    </location>
</feature>
<keyword evidence="4 5" id="KW-1015">Disulfide bond</keyword>
<dbReference type="PANTHER" id="PTHR33353:SF19">
    <property type="entry name" value="GLYCOSYLHYDROLASE FAMILY 61-8 PROTEIN"/>
    <property type="match status" value="1"/>
</dbReference>
<comment type="function">
    <text evidence="5">Lytic polysaccharide monooxygenase (LMPO) that depolymerizes crystalline and amorphous polysaccharides via the oxidation of scissile alpha- or beta-(1-4)-glycosidic bonds, yielding C1 and/or C4 oxidation products. Catalysis by LPMOs requires the reduction of the active-site copper from Cu(II) to Cu(I) by a reducing agent and H(2)O(2) or O(2) as a cosubstrate.</text>
</comment>
<dbReference type="InterPro" id="IPR005103">
    <property type="entry name" value="AA9_LPMO"/>
</dbReference>
<keyword evidence="7" id="KW-0732">Signal</keyword>
<evidence type="ECO:0000256" key="1">
    <source>
        <dbReference type="ARBA" id="ARBA00001973"/>
    </source>
</evidence>
<dbReference type="GO" id="GO:0005576">
    <property type="term" value="C:extracellular region"/>
    <property type="evidence" value="ECO:0007669"/>
    <property type="project" value="UniProtKB-SubCell"/>
</dbReference>
<evidence type="ECO:0000256" key="2">
    <source>
        <dbReference type="ARBA" id="ARBA00004613"/>
    </source>
</evidence>
<feature type="signal peptide" evidence="7">
    <location>
        <begin position="1"/>
        <end position="21"/>
    </location>
</feature>
<keyword evidence="10" id="KW-1185">Reference proteome</keyword>
<organism evidence="9 10">
    <name type="scientific">Pyrenophora tritici-repentis</name>
    <dbReference type="NCBI Taxonomy" id="45151"/>
    <lineage>
        <taxon>Eukaryota</taxon>
        <taxon>Fungi</taxon>
        <taxon>Dikarya</taxon>
        <taxon>Ascomycota</taxon>
        <taxon>Pezizomycotina</taxon>
        <taxon>Dothideomycetes</taxon>
        <taxon>Pleosporomycetidae</taxon>
        <taxon>Pleosporales</taxon>
        <taxon>Pleosporineae</taxon>
        <taxon>Pleosporaceae</taxon>
        <taxon>Pyrenophora</taxon>
    </lineage>
</organism>
<comment type="caution">
    <text evidence="9">The sequence shown here is derived from an EMBL/GenBank/DDBJ whole genome shotgun (WGS) entry which is preliminary data.</text>
</comment>
<dbReference type="AlphaFoldDB" id="A0A922N268"/>
<feature type="chain" id="PRO_5037012303" description="AA9 family lytic polysaccharide monooxygenase" evidence="7">
    <location>
        <begin position="22"/>
        <end position="357"/>
    </location>
</feature>
<evidence type="ECO:0000313" key="9">
    <source>
        <dbReference type="EMBL" id="KAI1508283.1"/>
    </source>
</evidence>
<comment type="cofactor">
    <cofactor evidence="1">
        <name>Cu(2+)</name>
        <dbReference type="ChEBI" id="CHEBI:29036"/>
    </cofactor>
</comment>